<evidence type="ECO:0000256" key="6">
    <source>
        <dbReference type="ARBA" id="ARBA00022840"/>
    </source>
</evidence>
<dbReference type="OMA" id="TVCCCAG"/>
<evidence type="ECO:0000256" key="4">
    <source>
        <dbReference type="ARBA" id="ARBA00022741"/>
    </source>
</evidence>
<keyword evidence="10" id="KW-1185">Reference proteome</keyword>
<dbReference type="GeneTree" id="ENSGT00940000157877"/>
<dbReference type="SUPFAM" id="SSF56112">
    <property type="entry name" value="Protein kinase-like (PK-like)"/>
    <property type="match status" value="1"/>
</dbReference>
<dbReference type="EC" id="2.7.11.1" evidence="1"/>
<comment type="catalytic activity">
    <reaction evidence="8">
        <text>L-seryl-[protein] + ATP = O-phospho-L-seryl-[protein] + ADP + H(+)</text>
        <dbReference type="Rhea" id="RHEA:17989"/>
        <dbReference type="Rhea" id="RHEA-COMP:9863"/>
        <dbReference type="Rhea" id="RHEA-COMP:11604"/>
        <dbReference type="ChEBI" id="CHEBI:15378"/>
        <dbReference type="ChEBI" id="CHEBI:29999"/>
        <dbReference type="ChEBI" id="CHEBI:30616"/>
        <dbReference type="ChEBI" id="CHEBI:83421"/>
        <dbReference type="ChEBI" id="CHEBI:456216"/>
        <dbReference type="EC" id="2.7.11.1"/>
    </reaction>
</comment>
<dbReference type="GO" id="GO:0050684">
    <property type="term" value="P:regulation of mRNA processing"/>
    <property type="evidence" value="ECO:0007669"/>
    <property type="project" value="TreeGrafter"/>
</dbReference>
<dbReference type="InterPro" id="IPR011009">
    <property type="entry name" value="Kinase-like_dom_sf"/>
</dbReference>
<dbReference type="InParanoid" id="A0A3Q1H7M5"/>
<dbReference type="PANTHER" id="PTHR47634">
    <property type="entry name" value="PROTEIN KINASE DOMAIN-CONTAINING PROTEIN-RELATED"/>
    <property type="match status" value="1"/>
</dbReference>
<protein>
    <recommendedName>
        <fullName evidence="1">non-specific serine/threonine protein kinase</fullName>
        <ecNumber evidence="1">2.7.11.1</ecNumber>
    </recommendedName>
</protein>
<comment type="catalytic activity">
    <reaction evidence="7">
        <text>L-threonyl-[protein] + ATP = O-phospho-L-threonyl-[protein] + ADP + H(+)</text>
        <dbReference type="Rhea" id="RHEA:46608"/>
        <dbReference type="Rhea" id="RHEA-COMP:11060"/>
        <dbReference type="Rhea" id="RHEA-COMP:11605"/>
        <dbReference type="ChEBI" id="CHEBI:15378"/>
        <dbReference type="ChEBI" id="CHEBI:30013"/>
        <dbReference type="ChEBI" id="CHEBI:30616"/>
        <dbReference type="ChEBI" id="CHEBI:61977"/>
        <dbReference type="ChEBI" id="CHEBI:456216"/>
        <dbReference type="EC" id="2.7.11.1"/>
    </reaction>
</comment>
<dbReference type="AlphaFoldDB" id="A0A3Q1H7M5"/>
<dbReference type="GO" id="GO:0005634">
    <property type="term" value="C:nucleus"/>
    <property type="evidence" value="ECO:0007669"/>
    <property type="project" value="TreeGrafter"/>
</dbReference>
<name>A0A3Q1H7M5_ANATE</name>
<dbReference type="Ensembl" id="ENSATET00000003415.3">
    <property type="protein sequence ID" value="ENSATEP00000003385.1"/>
    <property type="gene ID" value="ENSATEG00000002398.3"/>
</dbReference>
<reference evidence="9" key="3">
    <citation type="submission" date="2025-09" db="UniProtKB">
        <authorList>
            <consortium name="Ensembl"/>
        </authorList>
    </citation>
    <scope>IDENTIFICATION</scope>
</reference>
<reference evidence="9" key="2">
    <citation type="submission" date="2025-08" db="UniProtKB">
        <authorList>
            <consortium name="Ensembl"/>
        </authorList>
    </citation>
    <scope>IDENTIFICATION</scope>
</reference>
<sequence>QAFELVTGDSLFEPKAGDTENVCNTCLFSPSTSDHIAQIMELLGKIPPAVALSGKYSAEYFSRRGDLHHVGPLRFWSLHDVLVEKYHFLLAEASGFSDFLLRMLEFHPDRRATAAQCLHHPWLNS</sequence>
<keyword evidence="5" id="KW-0418">Kinase</keyword>
<evidence type="ECO:0000256" key="5">
    <source>
        <dbReference type="ARBA" id="ARBA00022777"/>
    </source>
</evidence>
<dbReference type="GO" id="GO:0000245">
    <property type="term" value="P:spliceosomal complex assembly"/>
    <property type="evidence" value="ECO:0007669"/>
    <property type="project" value="TreeGrafter"/>
</dbReference>
<keyword evidence="2" id="KW-0723">Serine/threonine-protein kinase</keyword>
<dbReference type="OrthoDB" id="2649at2759"/>
<dbReference type="STRING" id="64144.ENSATEP00000003385"/>
<dbReference type="GO" id="GO:0004674">
    <property type="term" value="F:protein serine/threonine kinase activity"/>
    <property type="evidence" value="ECO:0007669"/>
    <property type="project" value="UniProtKB-KW"/>
</dbReference>
<evidence type="ECO:0000313" key="10">
    <source>
        <dbReference type="Proteomes" id="UP000265040"/>
    </source>
</evidence>
<reference evidence="9" key="1">
    <citation type="submission" date="2021-04" db="EMBL/GenBank/DDBJ databases">
        <authorList>
            <consortium name="Wellcome Sanger Institute Data Sharing"/>
        </authorList>
    </citation>
    <scope>NUCLEOTIDE SEQUENCE [LARGE SCALE GENOMIC DNA]</scope>
</reference>
<dbReference type="GO" id="GO:0035556">
    <property type="term" value="P:intracellular signal transduction"/>
    <property type="evidence" value="ECO:0007669"/>
    <property type="project" value="TreeGrafter"/>
</dbReference>
<proteinExistence type="predicted"/>
<dbReference type="PANTHER" id="PTHR47634:SF24">
    <property type="entry name" value="SRSF PROTEIN KINASE 3-LIKE ISOFORM X1"/>
    <property type="match status" value="1"/>
</dbReference>
<dbReference type="Gene3D" id="1.10.510.10">
    <property type="entry name" value="Transferase(Phosphotransferase) domain 1"/>
    <property type="match status" value="1"/>
</dbReference>
<dbReference type="GO" id="GO:0005524">
    <property type="term" value="F:ATP binding"/>
    <property type="evidence" value="ECO:0007669"/>
    <property type="project" value="UniProtKB-KW"/>
</dbReference>
<dbReference type="InterPro" id="IPR051334">
    <property type="entry name" value="SRPK"/>
</dbReference>
<keyword evidence="6" id="KW-0067">ATP-binding</keyword>
<evidence type="ECO:0000256" key="3">
    <source>
        <dbReference type="ARBA" id="ARBA00022679"/>
    </source>
</evidence>
<evidence type="ECO:0000256" key="1">
    <source>
        <dbReference type="ARBA" id="ARBA00012513"/>
    </source>
</evidence>
<keyword evidence="4" id="KW-0547">Nucleotide-binding</keyword>
<accession>A0A3Q1H7M5</accession>
<evidence type="ECO:0000313" key="9">
    <source>
        <dbReference type="Ensembl" id="ENSATEP00000003385.1"/>
    </source>
</evidence>
<keyword evidence="3" id="KW-0808">Transferase</keyword>
<organism evidence="9 10">
    <name type="scientific">Anabas testudineus</name>
    <name type="common">Climbing perch</name>
    <name type="synonym">Anthias testudineus</name>
    <dbReference type="NCBI Taxonomy" id="64144"/>
    <lineage>
        <taxon>Eukaryota</taxon>
        <taxon>Metazoa</taxon>
        <taxon>Chordata</taxon>
        <taxon>Craniata</taxon>
        <taxon>Vertebrata</taxon>
        <taxon>Euteleostomi</taxon>
        <taxon>Actinopterygii</taxon>
        <taxon>Neopterygii</taxon>
        <taxon>Teleostei</taxon>
        <taxon>Neoteleostei</taxon>
        <taxon>Acanthomorphata</taxon>
        <taxon>Anabantaria</taxon>
        <taxon>Anabantiformes</taxon>
        <taxon>Anabantoidei</taxon>
        <taxon>Anabantidae</taxon>
        <taxon>Anabas</taxon>
    </lineage>
</organism>
<evidence type="ECO:0000256" key="7">
    <source>
        <dbReference type="ARBA" id="ARBA00047899"/>
    </source>
</evidence>
<dbReference type="GO" id="GO:0005737">
    <property type="term" value="C:cytoplasm"/>
    <property type="evidence" value="ECO:0007669"/>
    <property type="project" value="TreeGrafter"/>
</dbReference>
<evidence type="ECO:0000256" key="2">
    <source>
        <dbReference type="ARBA" id="ARBA00022527"/>
    </source>
</evidence>
<dbReference type="FunFam" id="1.10.510.10:FF:000275">
    <property type="entry name" value="SRSF protein kinase 2 isoform X3"/>
    <property type="match status" value="1"/>
</dbReference>
<evidence type="ECO:0000256" key="8">
    <source>
        <dbReference type="ARBA" id="ARBA00048679"/>
    </source>
</evidence>
<dbReference type="Proteomes" id="UP000265040">
    <property type="component" value="Chromosome 7"/>
</dbReference>